<evidence type="ECO:0000313" key="9">
    <source>
        <dbReference type="EMBL" id="QEL13238.1"/>
    </source>
</evidence>
<dbReference type="InterPro" id="IPR011009">
    <property type="entry name" value="Kinase-like_dom_sf"/>
</dbReference>
<dbReference type="KEGG" id="lrs:PX52LOC_00092"/>
<dbReference type="Proteomes" id="UP000324974">
    <property type="component" value="Chromosome"/>
</dbReference>
<organism evidence="9 10">
    <name type="scientific">Limnoglobus roseus</name>
    <dbReference type="NCBI Taxonomy" id="2598579"/>
    <lineage>
        <taxon>Bacteria</taxon>
        <taxon>Pseudomonadati</taxon>
        <taxon>Planctomycetota</taxon>
        <taxon>Planctomycetia</taxon>
        <taxon>Gemmatales</taxon>
        <taxon>Gemmataceae</taxon>
        <taxon>Limnoglobus</taxon>
    </lineage>
</organism>
<keyword evidence="7" id="KW-0472">Membrane</keyword>
<dbReference type="InterPro" id="IPR000719">
    <property type="entry name" value="Prot_kinase_dom"/>
</dbReference>
<keyword evidence="3 9" id="KW-0418">Kinase</keyword>
<dbReference type="PROSITE" id="PS00107">
    <property type="entry name" value="PROTEIN_KINASE_ATP"/>
    <property type="match status" value="1"/>
</dbReference>
<reference evidence="10" key="1">
    <citation type="submission" date="2019-08" db="EMBL/GenBank/DDBJ databases">
        <title>Limnoglobus roseus gen. nov., sp. nov., a novel freshwater planctomycete with a giant genome from the family Gemmataceae.</title>
        <authorList>
            <person name="Kulichevskaya I.S."/>
            <person name="Naumoff D.G."/>
            <person name="Miroshnikov K."/>
            <person name="Ivanova A."/>
            <person name="Philippov D.A."/>
            <person name="Hakobyan A."/>
            <person name="Rijpstra I.C."/>
            <person name="Sinninghe Damste J.S."/>
            <person name="Liesack W."/>
            <person name="Dedysh S.N."/>
        </authorList>
    </citation>
    <scope>NUCLEOTIDE SEQUENCE [LARGE SCALE GENOMIC DNA]</scope>
    <source>
        <strain evidence="10">PX52</strain>
    </source>
</reference>
<feature type="transmembrane region" description="Helical" evidence="7">
    <location>
        <begin position="458"/>
        <end position="481"/>
    </location>
</feature>
<dbReference type="InterPro" id="IPR017441">
    <property type="entry name" value="Protein_kinase_ATP_BS"/>
</dbReference>
<dbReference type="GO" id="GO:0004674">
    <property type="term" value="F:protein serine/threonine kinase activity"/>
    <property type="evidence" value="ECO:0007669"/>
    <property type="project" value="TreeGrafter"/>
</dbReference>
<dbReference type="Gene3D" id="2.60.120.560">
    <property type="entry name" value="Exo-inulinase, domain 1"/>
    <property type="match status" value="3"/>
</dbReference>
<keyword evidence="7" id="KW-0812">Transmembrane</keyword>
<feature type="compositionally biased region" description="Pro residues" evidence="6">
    <location>
        <begin position="1423"/>
        <end position="1442"/>
    </location>
</feature>
<dbReference type="OrthoDB" id="6111975at2"/>
<dbReference type="PANTHER" id="PTHR43289">
    <property type="entry name" value="MITOGEN-ACTIVATED PROTEIN KINASE KINASE KINASE 20-RELATED"/>
    <property type="match status" value="1"/>
</dbReference>
<dbReference type="EMBL" id="CP042425">
    <property type="protein sequence ID" value="QEL13238.1"/>
    <property type="molecule type" value="Genomic_DNA"/>
</dbReference>
<feature type="region of interest" description="Disordered" evidence="6">
    <location>
        <begin position="1415"/>
        <end position="1443"/>
    </location>
</feature>
<dbReference type="InterPro" id="IPR010496">
    <property type="entry name" value="AL/BT2_dom"/>
</dbReference>
<dbReference type="Pfam" id="PF06439">
    <property type="entry name" value="3keto-disac_hyd"/>
    <property type="match status" value="3"/>
</dbReference>
<gene>
    <name evidence="9" type="ORF">PX52LOC_00092</name>
</gene>
<evidence type="ECO:0000313" key="10">
    <source>
        <dbReference type="Proteomes" id="UP000324974"/>
    </source>
</evidence>
<dbReference type="SMART" id="SM00220">
    <property type="entry name" value="S_TKc"/>
    <property type="match status" value="1"/>
</dbReference>
<name>A0A5C1A7U0_9BACT</name>
<evidence type="ECO:0000256" key="2">
    <source>
        <dbReference type="ARBA" id="ARBA00022741"/>
    </source>
</evidence>
<feature type="compositionally biased region" description="Low complexity" evidence="6">
    <location>
        <begin position="418"/>
        <end position="429"/>
    </location>
</feature>
<evidence type="ECO:0000256" key="4">
    <source>
        <dbReference type="ARBA" id="ARBA00022840"/>
    </source>
</evidence>
<evidence type="ECO:0000256" key="6">
    <source>
        <dbReference type="SAM" id="MobiDB-lite"/>
    </source>
</evidence>
<protein>
    <submittedName>
        <fullName evidence="9">Putative beta-jelly-roll-type glycoside hydrolase and serine/threonine-protein kinase PknB</fullName>
    </submittedName>
</protein>
<dbReference type="CDD" id="cd14014">
    <property type="entry name" value="STKc_PknB_like"/>
    <property type="match status" value="1"/>
</dbReference>
<dbReference type="PANTHER" id="PTHR43289:SF34">
    <property type="entry name" value="SERINE_THREONINE-PROTEIN KINASE YBDM-RELATED"/>
    <property type="match status" value="1"/>
</dbReference>
<evidence type="ECO:0000256" key="5">
    <source>
        <dbReference type="PROSITE-ProRule" id="PRU10141"/>
    </source>
</evidence>
<dbReference type="Pfam" id="PF08308">
    <property type="entry name" value="PEGA"/>
    <property type="match status" value="1"/>
</dbReference>
<dbReference type="GO" id="GO:0016787">
    <property type="term" value="F:hydrolase activity"/>
    <property type="evidence" value="ECO:0007669"/>
    <property type="project" value="UniProtKB-KW"/>
</dbReference>
<dbReference type="PROSITE" id="PS50011">
    <property type="entry name" value="PROTEIN_KINASE_DOM"/>
    <property type="match status" value="1"/>
</dbReference>
<dbReference type="GO" id="GO:0005524">
    <property type="term" value="F:ATP binding"/>
    <property type="evidence" value="ECO:0007669"/>
    <property type="project" value="UniProtKB-UniRule"/>
</dbReference>
<sequence>MAPVQVCPTDDVLRAWILGSCVTSVADIVGDHLLECPKCGAKLDGLAADDPMVANVRAANATNSVGGDPTLANEILRRMKQSAAGKTLPNAELAFLAPPHPEHPTDLGTLDRYRVVELLGQGGMGMVFRAVDSTLHRTVALKVILPKYAANEKLRVRFLEEARATVAVRSAHVAEVYDCGVANGAPFLTMELLDGVTLDKKPIPMATDAWRRIAYGIAKGLADAHRVSMIHRDLKPSNIHLGTDARTGRPTVKIIDFGLARPVDRQVEITKSGELLGTPAYMSPEQARSKPNIDHRTDLYSLGVILYQLATGKLPYAAARDGVFALIAELASPEAVPGVKLAAPALPPDLASLIDRLLAKNPAHRPANADEVMATLKASLTSSVATAPAGLSEPVVVAVPDPLSFADTSTDGTEPVISRRGGIPIPTRRPTRTSVTALKIDPAASGGGPEPERPKRKFLWPLAAVGLLALALFGVYAAGLFKVKTKDGVIELTDLAEDAEVLVDGEKVTVTWGPGKQKAEVRVKPGTHKVEVKKDGFEATGEEVTLTNGDRKVLTAHLERKAPAAVPELLVVFAKELVRNGDCREAALKGWKVISGKWYQSDPEKKPFFCAGDCKQGVLQQDVDVTEYAREIDAGRVVFEVSAMFSSFDADRSQLKLAFLDSTDATTGSGYDTGEHADRGKWVKHGGMIPAPAGTRTVRVILRSVLSPRPGNVQCSGYITDVSLKAMPKPSAAGPVPTLAAAPPGSPLRYFGYGILGDAANVGRVAGYTNFLVDASWRTPGGEAVLVAARQAKVPLLLDFQGTAPDHIEKLYATIDKYRDVVAGVSWGFAYFQGHTPEAVAAFGRAFKLKYPGLQFWLSLVEEPRGQEETRPVPPEVDGLQVVFHYVTAPDQFRTKVDRFLPGFIEKAKGRPVVLVWNAWDDKEPGIAPRTQPGTMTTAVEVAKKYKLAGVEFYHLGEEHGFHVQGLQTNPVLVTEIEAAAKELGFGGLPPSPSPAAVTPPVAPVAEFVPLYNGKDLTGWERVGNPAALWQVEDGVLVGSWPNPKDVGGGSTLITTKSNYRNFHLRVRAMKSELWSSRIFLLPSGKADGGGGRYRVWLGSPTDTPGVEVGRLDYDQGTPTLLLAAPKILPATWFTLEVKVLGNRVQVWVDGTLTADHTDPQMPAAGDRIKLHLSGGGTIRFQSVEVRELAESQADATPVPTPPAAEAKFVPLFNGQDLTGWETDGTGGTWSADAGALLFTGDADAKKWLLTRKQYGDFRVKFECQLGDTAAASFAFRAASGQAPRHPQYVDQKPGAYHLHLTLRGPQARGPWQTGTIIGQGKELVLMPPTTPAELKSGGIWNAVEVELVGQDVQVFVNQQLILKGSLNDLVTKGSSSEGLTRKLGQIGFEAKEGVKFRNIELREILPTTIAPPISGRGSSVPIAPPPPNPAPAPPEPVPAPSAPVVAKDDPFAVGTAWRGVKIIEKGDYAGGSGFYEMVIDKRTGGDFTGSVVDNGPNRNPAKVTGTVDGNKITWTEVPLGNTAHFTTVSGSHDAGMVTLTTKGTFGNRGNSGRAKLVRIRRPNDVVLDEFHSIFNGRGLMGWETHPAQKDGWKVTQFGHLVGGGSGTSHLYTTKEYGDVHVKVRAKVNAGGNSGVYVRSTYGPRIGVAGFPLGYEAQISSNLPAQTTGSLFAFGGAVTPSKIADFVRPDEWFDLDVVVKGNKVEIFVNGQESMSYTDAQVRPRTGRIALQLHDAKSQVDFALIAVKELKP</sequence>
<keyword evidence="2 5" id="KW-0547">Nucleotide-binding</keyword>
<dbReference type="Gene3D" id="3.30.200.20">
    <property type="entry name" value="Phosphorylase Kinase, domain 1"/>
    <property type="match status" value="1"/>
</dbReference>
<accession>A0A5C1A7U0</accession>
<keyword evidence="9" id="KW-0378">Hydrolase</keyword>
<dbReference type="Pfam" id="PF00069">
    <property type="entry name" value="Pkinase"/>
    <property type="match status" value="1"/>
</dbReference>
<evidence type="ECO:0000259" key="8">
    <source>
        <dbReference type="PROSITE" id="PS50011"/>
    </source>
</evidence>
<keyword evidence="7" id="KW-1133">Transmembrane helix</keyword>
<dbReference type="RefSeq" id="WP_149108221.1">
    <property type="nucleotide sequence ID" value="NZ_CP042425.1"/>
</dbReference>
<evidence type="ECO:0000256" key="1">
    <source>
        <dbReference type="ARBA" id="ARBA00022679"/>
    </source>
</evidence>
<evidence type="ECO:0000256" key="3">
    <source>
        <dbReference type="ARBA" id="ARBA00022777"/>
    </source>
</evidence>
<proteinExistence type="predicted"/>
<keyword evidence="4 5" id="KW-0067">ATP-binding</keyword>
<dbReference type="SUPFAM" id="SSF56112">
    <property type="entry name" value="Protein kinase-like (PK-like)"/>
    <property type="match status" value="1"/>
</dbReference>
<feature type="domain" description="Protein kinase" evidence="8">
    <location>
        <begin position="113"/>
        <end position="380"/>
    </location>
</feature>
<dbReference type="Gene3D" id="1.10.510.10">
    <property type="entry name" value="Transferase(Phosphotransferase) domain 1"/>
    <property type="match status" value="1"/>
</dbReference>
<feature type="binding site" evidence="5">
    <location>
        <position position="142"/>
    </location>
    <ligand>
        <name>ATP</name>
        <dbReference type="ChEBI" id="CHEBI:30616"/>
    </ligand>
</feature>
<dbReference type="InterPro" id="IPR013229">
    <property type="entry name" value="PEGA"/>
</dbReference>
<keyword evidence="10" id="KW-1185">Reference proteome</keyword>
<keyword evidence="1" id="KW-0808">Transferase</keyword>
<feature type="region of interest" description="Disordered" evidence="6">
    <location>
        <begin position="408"/>
        <end position="429"/>
    </location>
</feature>
<evidence type="ECO:0000256" key="7">
    <source>
        <dbReference type="SAM" id="Phobius"/>
    </source>
</evidence>